<reference evidence="1" key="1">
    <citation type="journal article" date="2010" name="PLoS ONE">
        <title>Characterization of a New SCCmec Element in Staphylococcus cohnii.</title>
        <authorList>
            <person name="Zong Z."/>
            <person name="Lu X."/>
        </authorList>
    </citation>
    <scope>NUCLEOTIDE SEQUENCE</scope>
    <source>
        <strain evidence="1">WC28</strain>
    </source>
</reference>
<protein>
    <submittedName>
        <fullName evidence="1">Uncharacterized protein</fullName>
    </submittedName>
</protein>
<sequence length="123" mass="14275">MNNNDRGQSLQIPNSTPLTEGHIYVATLHSVYEKNFSGDIKHQFTYEVELNQQTYYVNRNITVKATSHQLSIADWLKRHSNYNVNHINYDPYIDRKHLVLVGQYNGNYYVQDVAPLDEFGGVL</sequence>
<accession>F4YAK7</accession>
<proteinExistence type="predicted"/>
<name>F4YAK7_9STAP</name>
<dbReference type="EMBL" id="GU370073">
    <property type="protein sequence ID" value="ADW95368.1"/>
    <property type="molecule type" value="Genomic_DNA"/>
</dbReference>
<dbReference type="AlphaFoldDB" id="F4YAK7"/>
<organism evidence="1">
    <name type="scientific">Staphylococcus cohnii</name>
    <dbReference type="NCBI Taxonomy" id="29382"/>
    <lineage>
        <taxon>Bacteria</taxon>
        <taxon>Bacillati</taxon>
        <taxon>Bacillota</taxon>
        <taxon>Bacilli</taxon>
        <taxon>Bacillales</taxon>
        <taxon>Staphylococcaceae</taxon>
        <taxon>Staphylococcus</taxon>
        <taxon>Staphylococcus cohnii species complex</taxon>
    </lineage>
</organism>
<evidence type="ECO:0000313" key="1">
    <source>
        <dbReference type="EMBL" id="ADW95368.1"/>
    </source>
</evidence>
<reference evidence="1" key="2">
    <citation type="submission" date="2011-02" db="EMBL/GenBank/DDBJ databases">
        <authorList>
            <person name="Zong Z."/>
        </authorList>
    </citation>
    <scope>NUCLEOTIDE SEQUENCE</scope>
    <source>
        <strain evidence="1">WC28</strain>
    </source>
</reference>